<gene>
    <name evidence="1" type="ORF">METZ01_LOCUS420247</name>
</gene>
<dbReference type="EMBL" id="UINC01165796">
    <property type="protein sequence ID" value="SVD67393.1"/>
    <property type="molecule type" value="Genomic_DNA"/>
</dbReference>
<feature type="non-terminal residue" evidence="1">
    <location>
        <position position="272"/>
    </location>
</feature>
<accession>A0A382X8V9</accession>
<dbReference type="AlphaFoldDB" id="A0A382X8V9"/>
<reference evidence="1" key="1">
    <citation type="submission" date="2018-05" db="EMBL/GenBank/DDBJ databases">
        <authorList>
            <person name="Lanie J.A."/>
            <person name="Ng W.-L."/>
            <person name="Kazmierczak K.M."/>
            <person name="Andrzejewski T.M."/>
            <person name="Davidsen T.M."/>
            <person name="Wayne K.J."/>
            <person name="Tettelin H."/>
            <person name="Glass J.I."/>
            <person name="Rusch D."/>
            <person name="Podicherti R."/>
            <person name="Tsui H.-C.T."/>
            <person name="Winkler M.E."/>
        </authorList>
    </citation>
    <scope>NUCLEOTIDE SEQUENCE</scope>
</reference>
<sequence>GRQDIWLYPEGDLHCTFNMQIIDRLGHGPIQDAFVETKGDASYTRLHLGPETIEKQGEATRPFSDTLAECSLVLEGSEGLCALYWTRDEDHAWQGSDHGPTPPFYASHWPTGMQQWAHGGMGWTCHGDTASIYVSVWEEGTTARFAWLRESRVEVQSGSDATFTATLVASLSDDEKNIERRINAVQHPLEPTVDGGTFRCYTEEDGTYEIGQADPTGAAIVFPPDPQQRTVRLRYFRRKTDPRHRGAVHATINGAPTRVQLVSEGELTDDIC</sequence>
<name>A0A382X8V9_9ZZZZ</name>
<feature type="non-terminal residue" evidence="1">
    <location>
        <position position="1"/>
    </location>
</feature>
<proteinExistence type="predicted"/>
<evidence type="ECO:0000313" key="1">
    <source>
        <dbReference type="EMBL" id="SVD67393.1"/>
    </source>
</evidence>
<protein>
    <submittedName>
        <fullName evidence="1">Uncharacterized protein</fullName>
    </submittedName>
</protein>
<organism evidence="1">
    <name type="scientific">marine metagenome</name>
    <dbReference type="NCBI Taxonomy" id="408172"/>
    <lineage>
        <taxon>unclassified sequences</taxon>
        <taxon>metagenomes</taxon>
        <taxon>ecological metagenomes</taxon>
    </lineage>
</organism>